<evidence type="ECO:0000256" key="1">
    <source>
        <dbReference type="ARBA" id="ARBA00001973"/>
    </source>
</evidence>
<dbReference type="OrthoDB" id="2019572at2759"/>
<keyword evidence="10" id="KW-0325">Glycoprotein</keyword>
<evidence type="ECO:0000313" key="13">
    <source>
        <dbReference type="EMBL" id="KAF9511918.1"/>
    </source>
</evidence>
<comment type="caution">
    <text evidence="13">The sequence shown here is derived from an EMBL/GenBank/DDBJ whole genome shotgun (WGS) entry which is preliminary data.</text>
</comment>
<dbReference type="AlphaFoldDB" id="A0A9P6AU04"/>
<proteinExistence type="inferred from homology"/>
<dbReference type="Pfam" id="PF22810">
    <property type="entry name" value="LPMO_AA14"/>
    <property type="match status" value="1"/>
</dbReference>
<feature type="compositionally biased region" description="Polar residues" evidence="12">
    <location>
        <begin position="277"/>
        <end position="292"/>
    </location>
</feature>
<dbReference type="Proteomes" id="UP000886523">
    <property type="component" value="Unassembled WGS sequence"/>
</dbReference>
<feature type="region of interest" description="Disordered" evidence="12">
    <location>
        <begin position="313"/>
        <end position="335"/>
    </location>
</feature>
<evidence type="ECO:0000256" key="12">
    <source>
        <dbReference type="SAM" id="MobiDB-lite"/>
    </source>
</evidence>
<keyword evidence="4" id="KW-0479">Metal-binding</keyword>
<evidence type="ECO:0000256" key="8">
    <source>
        <dbReference type="ARBA" id="ARBA00023033"/>
    </source>
</evidence>
<evidence type="ECO:0000256" key="9">
    <source>
        <dbReference type="ARBA" id="ARBA00023157"/>
    </source>
</evidence>
<keyword evidence="7" id="KW-0186">Copper</keyword>
<feature type="region of interest" description="Disordered" evidence="12">
    <location>
        <begin position="262"/>
        <end position="298"/>
    </location>
</feature>
<evidence type="ECO:0000256" key="2">
    <source>
        <dbReference type="ARBA" id="ARBA00004613"/>
    </source>
</evidence>
<evidence type="ECO:0000256" key="7">
    <source>
        <dbReference type="ARBA" id="ARBA00023008"/>
    </source>
</evidence>
<sequence>MFGFNVNGGDVTSVPGDNRPVVPLAHRTFSQWWGHGLLDHPPVNDTVMQLPVGQTTNVELACDKGATSYWKSSAGTTYLQDPNGDQNYPCPGAPLSQFHTNGLNDLGGCALGVSYKSNAMDVQPNDYTIFSVQHQCVWTRWTAFDVPAAMPPCPNDKCMCSWFWIHEADSGSEQMYMTTFQCNFPGATSTVPVAQGKVPRRCGADPIRGKLTADLSNCTTGAKLPMYWLQAEGNNMFEDPMTPPVYNDLYGFSNGAQHDIFATTDAPPTSTVPPTNPHNQTNSSPQPANPSLNCARKRSNDFGTADIKALLTKRSLRHAGHHVRNKRSTLGHRTP</sequence>
<keyword evidence="9" id="KW-1015">Disulfide bond</keyword>
<keyword evidence="5" id="KW-0732">Signal</keyword>
<name>A0A9P6AU04_9AGAM</name>
<dbReference type="InterPro" id="IPR054497">
    <property type="entry name" value="LPMO_AA14"/>
</dbReference>
<dbReference type="EMBL" id="MU128993">
    <property type="protein sequence ID" value="KAF9511918.1"/>
    <property type="molecule type" value="Genomic_DNA"/>
</dbReference>
<feature type="compositionally biased region" description="Basic residues" evidence="12">
    <location>
        <begin position="314"/>
        <end position="335"/>
    </location>
</feature>
<evidence type="ECO:0000256" key="10">
    <source>
        <dbReference type="ARBA" id="ARBA00023180"/>
    </source>
</evidence>
<dbReference type="GO" id="GO:0046872">
    <property type="term" value="F:metal ion binding"/>
    <property type="evidence" value="ECO:0007669"/>
    <property type="project" value="UniProtKB-KW"/>
</dbReference>
<evidence type="ECO:0000256" key="4">
    <source>
        <dbReference type="ARBA" id="ARBA00022723"/>
    </source>
</evidence>
<evidence type="ECO:0000256" key="6">
    <source>
        <dbReference type="ARBA" id="ARBA00023002"/>
    </source>
</evidence>
<comment type="cofactor">
    <cofactor evidence="1">
        <name>Cu(2+)</name>
        <dbReference type="ChEBI" id="CHEBI:29036"/>
    </cofactor>
</comment>
<keyword evidence="14" id="KW-1185">Reference proteome</keyword>
<gene>
    <name evidence="13" type="ORF">BS47DRAFT_1119465</name>
</gene>
<protein>
    <submittedName>
        <fullName evidence="13">Uncharacterized protein</fullName>
    </submittedName>
</protein>
<evidence type="ECO:0000256" key="11">
    <source>
        <dbReference type="ARBA" id="ARBA00046340"/>
    </source>
</evidence>
<evidence type="ECO:0000256" key="5">
    <source>
        <dbReference type="ARBA" id="ARBA00022729"/>
    </source>
</evidence>
<comment type="subcellular location">
    <subcellularLocation>
        <location evidence="2">Secreted</location>
    </subcellularLocation>
</comment>
<accession>A0A9P6AU04</accession>
<keyword evidence="6" id="KW-0560">Oxidoreductase</keyword>
<dbReference type="GO" id="GO:0004497">
    <property type="term" value="F:monooxygenase activity"/>
    <property type="evidence" value="ECO:0007669"/>
    <property type="project" value="UniProtKB-KW"/>
</dbReference>
<dbReference type="GO" id="GO:0005576">
    <property type="term" value="C:extracellular region"/>
    <property type="evidence" value="ECO:0007669"/>
    <property type="project" value="UniProtKB-SubCell"/>
</dbReference>
<evidence type="ECO:0000313" key="14">
    <source>
        <dbReference type="Proteomes" id="UP000886523"/>
    </source>
</evidence>
<reference evidence="13" key="1">
    <citation type="journal article" date="2020" name="Nat. Commun.">
        <title>Large-scale genome sequencing of mycorrhizal fungi provides insights into the early evolution of symbiotic traits.</title>
        <authorList>
            <person name="Miyauchi S."/>
            <person name="Kiss E."/>
            <person name="Kuo A."/>
            <person name="Drula E."/>
            <person name="Kohler A."/>
            <person name="Sanchez-Garcia M."/>
            <person name="Morin E."/>
            <person name="Andreopoulos B."/>
            <person name="Barry K.W."/>
            <person name="Bonito G."/>
            <person name="Buee M."/>
            <person name="Carver A."/>
            <person name="Chen C."/>
            <person name="Cichocki N."/>
            <person name="Clum A."/>
            <person name="Culley D."/>
            <person name="Crous P.W."/>
            <person name="Fauchery L."/>
            <person name="Girlanda M."/>
            <person name="Hayes R.D."/>
            <person name="Keri Z."/>
            <person name="LaButti K."/>
            <person name="Lipzen A."/>
            <person name="Lombard V."/>
            <person name="Magnuson J."/>
            <person name="Maillard F."/>
            <person name="Murat C."/>
            <person name="Nolan M."/>
            <person name="Ohm R.A."/>
            <person name="Pangilinan J."/>
            <person name="Pereira M.F."/>
            <person name="Perotto S."/>
            <person name="Peter M."/>
            <person name="Pfister S."/>
            <person name="Riley R."/>
            <person name="Sitrit Y."/>
            <person name="Stielow J.B."/>
            <person name="Szollosi G."/>
            <person name="Zifcakova L."/>
            <person name="Stursova M."/>
            <person name="Spatafora J.W."/>
            <person name="Tedersoo L."/>
            <person name="Vaario L.M."/>
            <person name="Yamada A."/>
            <person name="Yan M."/>
            <person name="Wang P."/>
            <person name="Xu J."/>
            <person name="Bruns T."/>
            <person name="Baldrian P."/>
            <person name="Vilgalys R."/>
            <person name="Dunand C."/>
            <person name="Henrissat B."/>
            <person name="Grigoriev I.V."/>
            <person name="Hibbett D."/>
            <person name="Nagy L.G."/>
            <person name="Martin F.M."/>
        </authorList>
    </citation>
    <scope>NUCLEOTIDE SEQUENCE</scope>
    <source>
        <strain evidence="13">UP504</strain>
    </source>
</reference>
<keyword evidence="8" id="KW-0503">Monooxygenase</keyword>
<keyword evidence="3" id="KW-0964">Secreted</keyword>
<comment type="similarity">
    <text evidence="11">Belongs to the polysaccharide monooxygenase AA14 family.</text>
</comment>
<organism evidence="13 14">
    <name type="scientific">Hydnum rufescens UP504</name>
    <dbReference type="NCBI Taxonomy" id="1448309"/>
    <lineage>
        <taxon>Eukaryota</taxon>
        <taxon>Fungi</taxon>
        <taxon>Dikarya</taxon>
        <taxon>Basidiomycota</taxon>
        <taxon>Agaricomycotina</taxon>
        <taxon>Agaricomycetes</taxon>
        <taxon>Cantharellales</taxon>
        <taxon>Hydnaceae</taxon>
        <taxon>Hydnum</taxon>
    </lineage>
</organism>
<evidence type="ECO:0000256" key="3">
    <source>
        <dbReference type="ARBA" id="ARBA00022525"/>
    </source>
</evidence>